<dbReference type="OrthoDB" id="2618490at2"/>
<accession>A0A4U0FF46</accession>
<dbReference type="EMBL" id="SUPK01000002">
    <property type="protein sequence ID" value="TJY43461.1"/>
    <property type="molecule type" value="Genomic_DNA"/>
</dbReference>
<comment type="caution">
    <text evidence="1">The sequence shown here is derived from an EMBL/GenBank/DDBJ whole genome shotgun (WGS) entry which is preliminary data.</text>
</comment>
<dbReference type="Proteomes" id="UP000309673">
    <property type="component" value="Unassembled WGS sequence"/>
</dbReference>
<proteinExistence type="predicted"/>
<evidence type="ECO:0000313" key="1">
    <source>
        <dbReference type="EMBL" id="TJY43461.1"/>
    </source>
</evidence>
<gene>
    <name evidence="1" type="ORF">E5161_06150</name>
</gene>
<evidence type="ECO:0000313" key="2">
    <source>
        <dbReference type="Proteomes" id="UP000309673"/>
    </source>
</evidence>
<keyword evidence="2" id="KW-1185">Reference proteome</keyword>
<protein>
    <submittedName>
        <fullName evidence="1">Uncharacterized protein</fullName>
    </submittedName>
</protein>
<dbReference type="RefSeq" id="WP_136776823.1">
    <property type="nucleotide sequence ID" value="NZ_SUPK01000002.1"/>
</dbReference>
<organism evidence="1 2">
    <name type="scientific">Cohnella pontilimi</name>
    <dbReference type="NCBI Taxonomy" id="2564100"/>
    <lineage>
        <taxon>Bacteria</taxon>
        <taxon>Bacillati</taxon>
        <taxon>Bacillota</taxon>
        <taxon>Bacilli</taxon>
        <taxon>Bacillales</taxon>
        <taxon>Paenibacillaceae</taxon>
        <taxon>Cohnella</taxon>
    </lineage>
</organism>
<reference evidence="1 2" key="1">
    <citation type="submission" date="2019-04" db="EMBL/GenBank/DDBJ databases">
        <title>Cohnella sp. nov., isolated from soil.</title>
        <authorList>
            <person name="Kim W."/>
        </authorList>
    </citation>
    <scope>NUCLEOTIDE SEQUENCE [LARGE SCALE GENOMIC DNA]</scope>
    <source>
        <strain evidence="1 2">CAU 1483</strain>
    </source>
</reference>
<sequence length="99" mass="11195">MSSNLEQKQARLKQFLYRLSEDPSLSKSAGLTDWRPLSELLLITGYQSRNESVDMAELVSLMLKKKGLEEGSEDMMDYIVKGGTVDDFMTIARHSHPLS</sequence>
<name>A0A4U0FF46_9BACL</name>
<dbReference type="AlphaFoldDB" id="A0A4U0FF46"/>